<accession>A0A0F9KNJ9</accession>
<dbReference type="AlphaFoldDB" id="A0A0F9KNJ9"/>
<reference evidence="1" key="1">
    <citation type="journal article" date="2015" name="Nature">
        <title>Complex archaea that bridge the gap between prokaryotes and eukaryotes.</title>
        <authorList>
            <person name="Spang A."/>
            <person name="Saw J.H."/>
            <person name="Jorgensen S.L."/>
            <person name="Zaremba-Niedzwiedzka K."/>
            <person name="Martijn J."/>
            <person name="Lind A.E."/>
            <person name="van Eijk R."/>
            <person name="Schleper C."/>
            <person name="Guy L."/>
            <person name="Ettema T.J."/>
        </authorList>
    </citation>
    <scope>NUCLEOTIDE SEQUENCE</scope>
</reference>
<proteinExistence type="predicted"/>
<name>A0A0F9KNJ9_9ZZZZ</name>
<organism evidence="1">
    <name type="scientific">marine sediment metagenome</name>
    <dbReference type="NCBI Taxonomy" id="412755"/>
    <lineage>
        <taxon>unclassified sequences</taxon>
        <taxon>metagenomes</taxon>
        <taxon>ecological metagenomes</taxon>
    </lineage>
</organism>
<gene>
    <name evidence="1" type="ORF">LCGC14_1381100</name>
</gene>
<dbReference type="EMBL" id="LAZR01008826">
    <property type="protein sequence ID" value="KKM76341.1"/>
    <property type="molecule type" value="Genomic_DNA"/>
</dbReference>
<sequence length="91" mass="10936">MKSIGLDESYRIEEKNKLIHISDIIYEYFRCYFVHEGDSRELDSYEIQIEYDQPKGFKLDGNILIDRANEKIIFKSDWLIEILLMIVKDEV</sequence>
<protein>
    <submittedName>
        <fullName evidence="1">Uncharacterized protein</fullName>
    </submittedName>
</protein>
<evidence type="ECO:0000313" key="1">
    <source>
        <dbReference type="EMBL" id="KKM76341.1"/>
    </source>
</evidence>
<comment type="caution">
    <text evidence="1">The sequence shown here is derived from an EMBL/GenBank/DDBJ whole genome shotgun (WGS) entry which is preliminary data.</text>
</comment>